<dbReference type="OrthoDB" id="8778744at2"/>
<evidence type="ECO:0000313" key="2">
    <source>
        <dbReference type="Proteomes" id="UP000265955"/>
    </source>
</evidence>
<protein>
    <submittedName>
        <fullName evidence="1">Uncharacterized protein</fullName>
    </submittedName>
</protein>
<comment type="caution">
    <text evidence="1">The sequence shown here is derived from an EMBL/GenBank/DDBJ whole genome shotgun (WGS) entry which is preliminary data.</text>
</comment>
<name>A0A3A3FSN1_9BURK</name>
<keyword evidence="2" id="KW-1185">Reference proteome</keyword>
<reference evidence="2" key="1">
    <citation type="submission" date="2018-09" db="EMBL/GenBank/DDBJ databases">
        <authorList>
            <person name="Zhu H."/>
        </authorList>
    </citation>
    <scope>NUCLEOTIDE SEQUENCE [LARGE SCALE GENOMIC DNA]</scope>
    <source>
        <strain evidence="2">K1R23-30</strain>
    </source>
</reference>
<evidence type="ECO:0000313" key="1">
    <source>
        <dbReference type="EMBL" id="RJF99056.1"/>
    </source>
</evidence>
<sequence>MKQDQLLKMMTVEDALPAVENWDELLKFYAEHLARISGRLTENELYPLIAVGGMIFQRKLEDVRNGSNVDGLFQAMMAKRATEKI</sequence>
<dbReference type="RefSeq" id="WP_119769001.1">
    <property type="nucleotide sequence ID" value="NZ_QYUO01000001.1"/>
</dbReference>
<accession>A0A3A3FSN1</accession>
<dbReference type="Proteomes" id="UP000265955">
    <property type="component" value="Unassembled WGS sequence"/>
</dbReference>
<gene>
    <name evidence="1" type="ORF">D3871_11430</name>
</gene>
<dbReference type="AlphaFoldDB" id="A0A3A3FSN1"/>
<proteinExistence type="predicted"/>
<organism evidence="1 2">
    <name type="scientific">Noviherbaspirillum saxi</name>
    <dbReference type="NCBI Taxonomy" id="2320863"/>
    <lineage>
        <taxon>Bacteria</taxon>
        <taxon>Pseudomonadati</taxon>
        <taxon>Pseudomonadota</taxon>
        <taxon>Betaproteobacteria</taxon>
        <taxon>Burkholderiales</taxon>
        <taxon>Oxalobacteraceae</taxon>
        <taxon>Noviherbaspirillum</taxon>
    </lineage>
</organism>
<dbReference type="EMBL" id="QYUO01000001">
    <property type="protein sequence ID" value="RJF99056.1"/>
    <property type="molecule type" value="Genomic_DNA"/>
</dbReference>